<accession>A0AAN7PKR0</accession>
<keyword evidence="4" id="KW-0238">DNA-binding</keyword>
<dbReference type="PROSITE" id="PS50103">
    <property type="entry name" value="ZF_C3H1"/>
    <property type="match status" value="5"/>
</dbReference>
<feature type="compositionally biased region" description="Basic and acidic residues" evidence="6">
    <location>
        <begin position="107"/>
        <end position="134"/>
    </location>
</feature>
<dbReference type="InterPro" id="IPR000571">
    <property type="entry name" value="Znf_CCCH"/>
</dbReference>
<dbReference type="Gene3D" id="2.30.30.1190">
    <property type="match status" value="1"/>
</dbReference>
<dbReference type="AlphaFoldDB" id="A0AAN7PKR0"/>
<dbReference type="PANTHER" id="PTHR12506">
    <property type="entry name" value="PROTEIN PHOSPHATASE RELATED"/>
    <property type="match status" value="1"/>
</dbReference>
<feature type="zinc finger region" description="C3H1-type" evidence="5">
    <location>
        <begin position="435"/>
        <end position="463"/>
    </location>
</feature>
<feature type="domain" description="C3H1-type" evidence="7">
    <location>
        <begin position="435"/>
        <end position="463"/>
    </location>
</feature>
<name>A0AAN7PKR0_9MYRT</name>
<keyword evidence="1 5" id="KW-0479">Metal-binding</keyword>
<protein>
    <recommendedName>
        <fullName evidence="7">C3H1-type domain-containing protein</fullName>
    </recommendedName>
</protein>
<dbReference type="InterPro" id="IPR050974">
    <property type="entry name" value="Plant_ZF_CCCH"/>
</dbReference>
<dbReference type="SMART" id="SM00356">
    <property type="entry name" value="ZnF_C3H1"/>
    <property type="match status" value="5"/>
</dbReference>
<feature type="domain" description="C3H1-type" evidence="7">
    <location>
        <begin position="219"/>
        <end position="247"/>
    </location>
</feature>
<evidence type="ECO:0000259" key="7">
    <source>
        <dbReference type="PROSITE" id="PS50103"/>
    </source>
</evidence>
<feature type="domain" description="C3H1-type" evidence="7">
    <location>
        <begin position="264"/>
        <end position="292"/>
    </location>
</feature>
<evidence type="ECO:0000256" key="3">
    <source>
        <dbReference type="ARBA" id="ARBA00022833"/>
    </source>
</evidence>
<feature type="domain" description="C3H1-type" evidence="7">
    <location>
        <begin position="389"/>
        <end position="417"/>
    </location>
</feature>
<dbReference type="PANTHER" id="PTHR12506:SF20">
    <property type="entry name" value="ZINC FINGER CCCH DOMAIN-CONTAINING PROTEIN 67"/>
    <property type="match status" value="1"/>
</dbReference>
<evidence type="ECO:0000256" key="2">
    <source>
        <dbReference type="ARBA" id="ARBA00022771"/>
    </source>
</evidence>
<dbReference type="InterPro" id="IPR036855">
    <property type="entry name" value="Znf_CCCH_sf"/>
</dbReference>
<keyword evidence="9" id="KW-1185">Reference proteome</keyword>
<feature type="zinc finger region" description="C3H1-type" evidence="5">
    <location>
        <begin position="172"/>
        <end position="200"/>
    </location>
</feature>
<feature type="zinc finger region" description="C3H1-type" evidence="5">
    <location>
        <begin position="264"/>
        <end position="292"/>
    </location>
</feature>
<feature type="zinc finger region" description="C3H1-type" evidence="5">
    <location>
        <begin position="219"/>
        <end position="247"/>
    </location>
</feature>
<gene>
    <name evidence="8" type="ORF">SAY87_003873</name>
</gene>
<dbReference type="Proteomes" id="UP001345219">
    <property type="component" value="Chromosome 4"/>
</dbReference>
<sequence>MESKNFLKWLFRPNPFSSSSSCSSSASPSKDWVFHLNPSYTSTYASHSEAYPEMPTPDLKLSPSPPRAPLDSFNAPLDPDHVAADQLAAEVQQLCLRPLESDNYEEAEGRDSHPRKEDEESPGEAKDRQDHGPDGAEEENHEMNEDGNESNKDDGSKKERLDFGRKNKFPVRPEAEECSFYMKKGTCKFGSNCKFNHPIRRRPQAEKEKSKDKEESKEKNGQVECKYYLMPGGCKYGKACRYNHCKANFMAPAAELNFMGLPIRQGEKECPFYMRTGTCKFSANCKFNHPDPTSGADSPMDSSHLHAWFPSGTNRNDCPPYVPMMHPPTHVISSPNAEWDGYQFPLNLQLQGQIRHHPPAHVMNSSTTNDSHIYTNNQQHTVVEEFPERPSQVECSYFLKTGDCKFRSNCKYHHPKQRAPKSPQVALSDKGLPLRPDQNMCSSYRRYGICKLGPACKFDHSIQLAPSGLERQSSTERSLGEDYVPSLGRHGR</sequence>
<dbReference type="Gene3D" id="4.10.1000.10">
    <property type="entry name" value="Zinc finger, CCCH-type"/>
    <property type="match status" value="2"/>
</dbReference>
<feature type="compositionally biased region" description="Basic and acidic residues" evidence="6">
    <location>
        <begin position="141"/>
        <end position="166"/>
    </location>
</feature>
<comment type="caution">
    <text evidence="8">The sequence shown here is derived from an EMBL/GenBank/DDBJ whole genome shotgun (WGS) entry which is preliminary data.</text>
</comment>
<feature type="zinc finger region" description="C3H1-type" evidence="5">
    <location>
        <begin position="389"/>
        <end position="417"/>
    </location>
</feature>
<evidence type="ECO:0000256" key="1">
    <source>
        <dbReference type="ARBA" id="ARBA00022723"/>
    </source>
</evidence>
<dbReference type="EMBL" id="JAXIOK010000017">
    <property type="protein sequence ID" value="KAK4750391.1"/>
    <property type="molecule type" value="Genomic_DNA"/>
</dbReference>
<keyword evidence="2 5" id="KW-0863">Zinc-finger</keyword>
<evidence type="ECO:0000256" key="6">
    <source>
        <dbReference type="SAM" id="MobiDB-lite"/>
    </source>
</evidence>
<feature type="region of interest" description="Disordered" evidence="6">
    <location>
        <begin position="198"/>
        <end position="217"/>
    </location>
</feature>
<evidence type="ECO:0000256" key="4">
    <source>
        <dbReference type="ARBA" id="ARBA00023125"/>
    </source>
</evidence>
<evidence type="ECO:0000256" key="5">
    <source>
        <dbReference type="PROSITE-ProRule" id="PRU00723"/>
    </source>
</evidence>
<evidence type="ECO:0000313" key="8">
    <source>
        <dbReference type="EMBL" id="KAK4750391.1"/>
    </source>
</evidence>
<dbReference type="SUPFAM" id="SSF90229">
    <property type="entry name" value="CCCH zinc finger"/>
    <property type="match status" value="4"/>
</dbReference>
<reference evidence="8 9" key="1">
    <citation type="journal article" date="2023" name="Hortic Res">
        <title>Pangenome of water caltrop reveals structural variations and asymmetric subgenome divergence after allopolyploidization.</title>
        <authorList>
            <person name="Zhang X."/>
            <person name="Chen Y."/>
            <person name="Wang L."/>
            <person name="Yuan Y."/>
            <person name="Fang M."/>
            <person name="Shi L."/>
            <person name="Lu R."/>
            <person name="Comes H.P."/>
            <person name="Ma Y."/>
            <person name="Chen Y."/>
            <person name="Huang G."/>
            <person name="Zhou Y."/>
            <person name="Zheng Z."/>
            <person name="Qiu Y."/>
        </authorList>
    </citation>
    <scope>NUCLEOTIDE SEQUENCE [LARGE SCALE GENOMIC DNA]</scope>
    <source>
        <tissue evidence="8">Roots</tissue>
    </source>
</reference>
<feature type="region of interest" description="Disordered" evidence="6">
    <location>
        <begin position="46"/>
        <end position="166"/>
    </location>
</feature>
<organism evidence="8 9">
    <name type="scientific">Trapa incisa</name>
    <dbReference type="NCBI Taxonomy" id="236973"/>
    <lineage>
        <taxon>Eukaryota</taxon>
        <taxon>Viridiplantae</taxon>
        <taxon>Streptophyta</taxon>
        <taxon>Embryophyta</taxon>
        <taxon>Tracheophyta</taxon>
        <taxon>Spermatophyta</taxon>
        <taxon>Magnoliopsida</taxon>
        <taxon>eudicotyledons</taxon>
        <taxon>Gunneridae</taxon>
        <taxon>Pentapetalae</taxon>
        <taxon>rosids</taxon>
        <taxon>malvids</taxon>
        <taxon>Myrtales</taxon>
        <taxon>Lythraceae</taxon>
        <taxon>Trapa</taxon>
    </lineage>
</organism>
<feature type="domain" description="C3H1-type" evidence="7">
    <location>
        <begin position="172"/>
        <end position="200"/>
    </location>
</feature>
<evidence type="ECO:0000313" key="9">
    <source>
        <dbReference type="Proteomes" id="UP001345219"/>
    </source>
</evidence>
<proteinExistence type="predicted"/>
<feature type="compositionally biased region" description="Basic and acidic residues" evidence="6">
    <location>
        <begin position="203"/>
        <end position="217"/>
    </location>
</feature>
<dbReference type="Pfam" id="PF00642">
    <property type="entry name" value="zf-CCCH"/>
    <property type="match status" value="5"/>
</dbReference>
<keyword evidence="3 5" id="KW-0862">Zinc</keyword>
<dbReference type="GO" id="GO:0003729">
    <property type="term" value="F:mRNA binding"/>
    <property type="evidence" value="ECO:0007669"/>
    <property type="project" value="TreeGrafter"/>
</dbReference>
<dbReference type="GO" id="GO:0008270">
    <property type="term" value="F:zinc ion binding"/>
    <property type="evidence" value="ECO:0007669"/>
    <property type="project" value="UniProtKB-KW"/>
</dbReference>
<dbReference type="GO" id="GO:0003677">
    <property type="term" value="F:DNA binding"/>
    <property type="evidence" value="ECO:0007669"/>
    <property type="project" value="UniProtKB-KW"/>
</dbReference>
<feature type="region of interest" description="Disordered" evidence="6">
    <location>
        <begin position="467"/>
        <end position="492"/>
    </location>
</feature>